<dbReference type="EMBL" id="LOCL01000024">
    <property type="protein sequence ID" value="KUF19971.1"/>
    <property type="molecule type" value="Genomic_DNA"/>
</dbReference>
<feature type="transmembrane region" description="Helical" evidence="2">
    <location>
        <begin position="12"/>
        <end position="28"/>
    </location>
</feature>
<feature type="compositionally biased region" description="Gly residues" evidence="1">
    <location>
        <begin position="141"/>
        <end position="150"/>
    </location>
</feature>
<dbReference type="RefSeq" id="WP_058845773.1">
    <property type="nucleotide sequence ID" value="NZ_LOCL01000024.1"/>
</dbReference>
<gene>
    <name evidence="3" type="ORF">AT728_27585</name>
</gene>
<comment type="caution">
    <text evidence="3">The sequence shown here is derived from an EMBL/GenBank/DDBJ whole genome shotgun (WGS) entry which is preliminary data.</text>
</comment>
<protein>
    <recommendedName>
        <fullName evidence="5">PH domain-containing protein</fullName>
    </recommendedName>
</protein>
<reference evidence="3 4" key="1">
    <citation type="submission" date="2015-12" db="EMBL/GenBank/DDBJ databases">
        <title>Draft genome sequence of Streptomyces silvensis ATCC 53525, a producer of novel hormone antagonists.</title>
        <authorList>
            <person name="Johnston C.W."/>
            <person name="Li Y."/>
            <person name="Magarvey N.A."/>
        </authorList>
    </citation>
    <scope>NUCLEOTIDE SEQUENCE [LARGE SCALE GENOMIC DNA]</scope>
    <source>
        <strain evidence="3 4">ATCC 53525</strain>
    </source>
</reference>
<keyword evidence="2" id="KW-1133">Transmembrane helix</keyword>
<keyword evidence="2" id="KW-0812">Transmembrane</keyword>
<evidence type="ECO:0000313" key="4">
    <source>
        <dbReference type="Proteomes" id="UP000054804"/>
    </source>
</evidence>
<name>A0A0W7XBN5_9ACTN</name>
<feature type="transmembrane region" description="Helical" evidence="2">
    <location>
        <begin position="166"/>
        <end position="183"/>
    </location>
</feature>
<evidence type="ECO:0000313" key="3">
    <source>
        <dbReference type="EMBL" id="KUF19971.1"/>
    </source>
</evidence>
<dbReference type="AlphaFoldDB" id="A0A0W7XBN5"/>
<proteinExistence type="predicted"/>
<evidence type="ECO:0008006" key="5">
    <source>
        <dbReference type="Google" id="ProtNLM"/>
    </source>
</evidence>
<sequence>MRYYNRPVRRTSWAIVAVMAVVAAQFLYDGGAGPRDVWDVVLALALPGGVTWVLVRTGLTPYVEWDEQRLTVRNPFFRYEASLADVRLLGRAGKGGALGVEGVGTVLPWAMTRSVFDGRRAEQARRELRHAVRRAVPDGTGPAGGAGTPGGTDAAAPVRRHFRVEWTDVLILPMLGAFVWAFLP</sequence>
<dbReference type="OrthoDB" id="4223480at2"/>
<accession>A0A0W7XBN5</accession>
<evidence type="ECO:0000256" key="1">
    <source>
        <dbReference type="SAM" id="MobiDB-lite"/>
    </source>
</evidence>
<feature type="region of interest" description="Disordered" evidence="1">
    <location>
        <begin position="134"/>
        <end position="154"/>
    </location>
</feature>
<evidence type="ECO:0000256" key="2">
    <source>
        <dbReference type="SAM" id="Phobius"/>
    </source>
</evidence>
<organism evidence="3 4">
    <name type="scientific">Streptomyces silvensis</name>
    <dbReference type="NCBI Taxonomy" id="1765722"/>
    <lineage>
        <taxon>Bacteria</taxon>
        <taxon>Bacillati</taxon>
        <taxon>Actinomycetota</taxon>
        <taxon>Actinomycetes</taxon>
        <taxon>Kitasatosporales</taxon>
        <taxon>Streptomycetaceae</taxon>
        <taxon>Streptomyces</taxon>
    </lineage>
</organism>
<keyword evidence="2" id="KW-0472">Membrane</keyword>
<feature type="transmembrane region" description="Helical" evidence="2">
    <location>
        <begin position="40"/>
        <end position="59"/>
    </location>
</feature>
<dbReference type="Proteomes" id="UP000054804">
    <property type="component" value="Unassembled WGS sequence"/>
</dbReference>
<keyword evidence="4" id="KW-1185">Reference proteome</keyword>